<organism evidence="11">
    <name type="scientific">Vannella robusta</name>
    <dbReference type="NCBI Taxonomy" id="1487602"/>
    <lineage>
        <taxon>Eukaryota</taxon>
        <taxon>Amoebozoa</taxon>
        <taxon>Discosea</taxon>
        <taxon>Flabellinia</taxon>
        <taxon>Vannellidae</taxon>
        <taxon>Vannella</taxon>
    </lineage>
</organism>
<protein>
    <recommendedName>
        <fullName evidence="3">tRNA threonylcarbamoyladenosine biosynthesis protein TsaE</fullName>
    </recommendedName>
    <alternativeName>
        <fullName evidence="10">t(6)A37 threonylcarbamoyladenosine biosynthesis protein TsaE</fullName>
    </alternativeName>
</protein>
<dbReference type="AlphaFoldDB" id="A0A7S4MGS8"/>
<comment type="subcellular location">
    <subcellularLocation>
        <location evidence="1">Cytoplasm</location>
    </subcellularLocation>
</comment>
<dbReference type="EMBL" id="HBKP01012997">
    <property type="protein sequence ID" value="CAE2221176.1"/>
    <property type="molecule type" value="Transcribed_RNA"/>
</dbReference>
<evidence type="ECO:0000256" key="6">
    <source>
        <dbReference type="ARBA" id="ARBA00022723"/>
    </source>
</evidence>
<dbReference type="PANTHER" id="PTHR33540">
    <property type="entry name" value="TRNA THREONYLCARBAMOYLADENOSINE BIOSYNTHESIS PROTEIN TSAE"/>
    <property type="match status" value="1"/>
</dbReference>
<evidence type="ECO:0000256" key="5">
    <source>
        <dbReference type="ARBA" id="ARBA00022694"/>
    </source>
</evidence>
<evidence type="ECO:0000256" key="1">
    <source>
        <dbReference type="ARBA" id="ARBA00004496"/>
    </source>
</evidence>
<dbReference type="InterPro" id="IPR027417">
    <property type="entry name" value="P-loop_NTPase"/>
</dbReference>
<evidence type="ECO:0000256" key="10">
    <source>
        <dbReference type="ARBA" id="ARBA00032441"/>
    </source>
</evidence>
<dbReference type="SUPFAM" id="SSF52540">
    <property type="entry name" value="P-loop containing nucleoside triphosphate hydrolases"/>
    <property type="match status" value="1"/>
</dbReference>
<keyword evidence="7" id="KW-0547">Nucleotide-binding</keyword>
<accession>A0A7S4MGS8</accession>
<reference evidence="11" key="1">
    <citation type="submission" date="2021-01" db="EMBL/GenBank/DDBJ databases">
        <authorList>
            <person name="Corre E."/>
            <person name="Pelletier E."/>
            <person name="Niang G."/>
            <person name="Scheremetjew M."/>
            <person name="Finn R."/>
            <person name="Kale V."/>
            <person name="Holt S."/>
            <person name="Cochrane G."/>
            <person name="Meng A."/>
            <person name="Brown T."/>
            <person name="Cohen L."/>
        </authorList>
    </citation>
    <scope>NUCLEOTIDE SEQUENCE</scope>
    <source>
        <strain evidence="11">DIVA3 518/3/11/1/6</strain>
    </source>
</reference>
<name>A0A7S4MGS8_9EUKA</name>
<keyword evidence="4" id="KW-0963">Cytoplasm</keyword>
<gene>
    <name evidence="11" type="ORF">VSP0166_LOCUS9176</name>
</gene>
<dbReference type="GO" id="GO:0046872">
    <property type="term" value="F:metal ion binding"/>
    <property type="evidence" value="ECO:0007669"/>
    <property type="project" value="UniProtKB-KW"/>
</dbReference>
<dbReference type="GO" id="GO:0002949">
    <property type="term" value="P:tRNA threonylcarbamoyladenosine modification"/>
    <property type="evidence" value="ECO:0007669"/>
    <property type="project" value="InterPro"/>
</dbReference>
<evidence type="ECO:0000256" key="8">
    <source>
        <dbReference type="ARBA" id="ARBA00022840"/>
    </source>
</evidence>
<evidence type="ECO:0000256" key="7">
    <source>
        <dbReference type="ARBA" id="ARBA00022741"/>
    </source>
</evidence>
<keyword evidence="8" id="KW-0067">ATP-binding</keyword>
<sequence length="204" mass="23247">MSANLLSSVCVDVYHPMYMRLLGSMLARCSQKKDTLLLYGSVGVGKSELARGYIQDSLRDPDLIVSSPTFTIEQQYEHPALYPIHHIDLYRLSPKDQIPVDLCDGINLIEWPENLGNKDSLFPSRLEITLTVKTEGDFETSEDIGEFDSAGHHNATLSPIGDEWNHRIHILEPYLQEIHRTIKYSEKSVQRLQGLLPMINRNKE</sequence>
<dbReference type="GO" id="GO:0005524">
    <property type="term" value="F:ATP binding"/>
    <property type="evidence" value="ECO:0007669"/>
    <property type="project" value="UniProtKB-KW"/>
</dbReference>
<dbReference type="Gene3D" id="3.40.50.300">
    <property type="entry name" value="P-loop containing nucleotide triphosphate hydrolases"/>
    <property type="match status" value="1"/>
</dbReference>
<keyword evidence="6" id="KW-0479">Metal-binding</keyword>
<evidence type="ECO:0000313" key="11">
    <source>
        <dbReference type="EMBL" id="CAE2221176.1"/>
    </source>
</evidence>
<keyword evidence="9" id="KW-0460">Magnesium</keyword>
<dbReference type="GO" id="GO:0005737">
    <property type="term" value="C:cytoplasm"/>
    <property type="evidence" value="ECO:0007669"/>
    <property type="project" value="UniProtKB-SubCell"/>
</dbReference>
<comment type="similarity">
    <text evidence="2">Belongs to the TsaE family.</text>
</comment>
<dbReference type="Pfam" id="PF02367">
    <property type="entry name" value="TsaE"/>
    <property type="match status" value="1"/>
</dbReference>
<dbReference type="InterPro" id="IPR003442">
    <property type="entry name" value="T6A_TsaE"/>
</dbReference>
<evidence type="ECO:0000256" key="9">
    <source>
        <dbReference type="ARBA" id="ARBA00022842"/>
    </source>
</evidence>
<evidence type="ECO:0000256" key="3">
    <source>
        <dbReference type="ARBA" id="ARBA00019010"/>
    </source>
</evidence>
<evidence type="ECO:0000256" key="2">
    <source>
        <dbReference type="ARBA" id="ARBA00007599"/>
    </source>
</evidence>
<dbReference type="PANTHER" id="PTHR33540:SF2">
    <property type="entry name" value="TRNA THREONYLCARBAMOYLADENOSINE BIOSYNTHESIS PROTEIN TSAE"/>
    <property type="match status" value="1"/>
</dbReference>
<evidence type="ECO:0000256" key="4">
    <source>
        <dbReference type="ARBA" id="ARBA00022490"/>
    </source>
</evidence>
<keyword evidence="5" id="KW-0819">tRNA processing</keyword>
<proteinExistence type="inferred from homology"/>